<dbReference type="RefSeq" id="WP_191760075.1">
    <property type="nucleotide sequence ID" value="NZ_VJXY01000032.1"/>
</dbReference>
<dbReference type="PANTHER" id="PTHR43074:SF1">
    <property type="entry name" value="BETA-KETOACYL SYNTHASE FAMILY PROTEIN-RELATED"/>
    <property type="match status" value="1"/>
</dbReference>
<dbReference type="PROSITE" id="PS52004">
    <property type="entry name" value="KS3_2"/>
    <property type="match status" value="2"/>
</dbReference>
<dbReference type="GO" id="GO:0016746">
    <property type="term" value="F:acyltransferase activity"/>
    <property type="evidence" value="ECO:0007669"/>
    <property type="project" value="InterPro"/>
</dbReference>
<dbReference type="Pfam" id="PF00109">
    <property type="entry name" value="ketoacyl-synt"/>
    <property type="match status" value="2"/>
</dbReference>
<dbReference type="Proteomes" id="UP001165986">
    <property type="component" value="Unassembled WGS sequence"/>
</dbReference>
<accession>A0AA40T0S6</accession>
<organism evidence="3 4">
    <name type="scientific">Komarekiella delphini-convector SJRDD-AB1</name>
    <dbReference type="NCBI Taxonomy" id="2593771"/>
    <lineage>
        <taxon>Bacteria</taxon>
        <taxon>Bacillati</taxon>
        <taxon>Cyanobacteriota</taxon>
        <taxon>Cyanophyceae</taxon>
        <taxon>Nostocales</taxon>
        <taxon>Nostocaceae</taxon>
        <taxon>Komarekiella</taxon>
        <taxon>Komarekiella delphini-convector</taxon>
    </lineage>
</organism>
<dbReference type="Gene3D" id="3.40.47.10">
    <property type="match status" value="2"/>
</dbReference>
<evidence type="ECO:0000256" key="1">
    <source>
        <dbReference type="RuleBase" id="RU003694"/>
    </source>
</evidence>
<dbReference type="SMART" id="SM00825">
    <property type="entry name" value="PKS_KS"/>
    <property type="match status" value="1"/>
</dbReference>
<dbReference type="Gene3D" id="3.10.129.10">
    <property type="entry name" value="Hotdog Thioesterase"/>
    <property type="match status" value="2"/>
</dbReference>
<evidence type="ECO:0000313" key="4">
    <source>
        <dbReference type="Proteomes" id="UP001165986"/>
    </source>
</evidence>
<dbReference type="Pfam" id="PF16197">
    <property type="entry name" value="KAsynt_C_assoc"/>
    <property type="match status" value="1"/>
</dbReference>
<keyword evidence="1" id="KW-0808">Transferase</keyword>
<comment type="similarity">
    <text evidence="1">Belongs to the thiolase-like superfamily. Beta-ketoacyl-ACP synthases family.</text>
</comment>
<reference evidence="3" key="1">
    <citation type="submission" date="2019-07" db="EMBL/GenBank/DDBJ databases">
        <title>Toxilogical consequences of a new and cryptic species of cyanobacteria (Komarekiella delphini-convector) recovered from the epidermis of a bottlenose dolphin and 1500 ft. in the air.</title>
        <authorList>
            <person name="Brown A.O."/>
            <person name="Dvorak P."/>
            <person name="Villanueva C.D."/>
            <person name="Foss A.J."/>
            <person name="Garvey A.D."/>
            <person name="Gibson Q.A."/>
            <person name="Johansen J.R."/>
            <person name="Casamatta D.A."/>
        </authorList>
    </citation>
    <scope>NUCLEOTIDE SEQUENCE</scope>
    <source>
        <strain evidence="3">SJRDD-AB1</strain>
    </source>
</reference>
<proteinExistence type="inferred from homology"/>
<name>A0AA40T0S6_9NOST</name>
<dbReference type="InterPro" id="IPR029069">
    <property type="entry name" value="HotDog_dom_sf"/>
</dbReference>
<feature type="domain" description="Ketosynthase family 3 (KS3)" evidence="2">
    <location>
        <begin position="465"/>
        <end position="877"/>
    </location>
</feature>
<dbReference type="InterPro" id="IPR014031">
    <property type="entry name" value="Ketoacyl_synth_C"/>
</dbReference>
<dbReference type="EMBL" id="VJXY01000032">
    <property type="protein sequence ID" value="MBD6618874.1"/>
    <property type="molecule type" value="Genomic_DNA"/>
</dbReference>
<dbReference type="InterPro" id="IPR013114">
    <property type="entry name" value="FabA_FabZ"/>
</dbReference>
<keyword evidence="4" id="KW-1185">Reference proteome</keyword>
<feature type="domain" description="Ketosynthase family 3 (KS3)" evidence="2">
    <location>
        <begin position="1"/>
        <end position="445"/>
    </location>
</feature>
<dbReference type="InterPro" id="IPR020841">
    <property type="entry name" value="PKS_Beta-ketoAc_synthase_dom"/>
</dbReference>
<dbReference type="SUPFAM" id="SSF53901">
    <property type="entry name" value="Thiolase-like"/>
    <property type="match status" value="3"/>
</dbReference>
<dbReference type="InterPro" id="IPR014030">
    <property type="entry name" value="Ketoacyl_synth_N"/>
</dbReference>
<dbReference type="SUPFAM" id="SSF54637">
    <property type="entry name" value="Thioesterase/thiol ester dehydrase-isomerase"/>
    <property type="match status" value="2"/>
</dbReference>
<dbReference type="InterPro" id="IPR016039">
    <property type="entry name" value="Thiolase-like"/>
</dbReference>
<evidence type="ECO:0000313" key="3">
    <source>
        <dbReference type="EMBL" id="MBD6618874.1"/>
    </source>
</evidence>
<dbReference type="PANTHER" id="PTHR43074">
    <property type="entry name" value="OMEGA-3 POLYUNSATURATED FATTY ACID SYNTHASE PFAB-RELATED"/>
    <property type="match status" value="1"/>
</dbReference>
<dbReference type="Pfam" id="PF02801">
    <property type="entry name" value="Ketoacyl-synt_C"/>
    <property type="match status" value="2"/>
</dbReference>
<dbReference type="InterPro" id="IPR052568">
    <property type="entry name" value="PKS-FAS_Synthase"/>
</dbReference>
<gene>
    <name evidence="3" type="ORF">FNW02_24370</name>
</gene>
<comment type="caution">
    <text evidence="3">The sequence shown here is derived from an EMBL/GenBank/DDBJ whole genome shotgun (WGS) entry which is preliminary data.</text>
</comment>
<sequence length="1420" mass="158143">MNEIAIVGIGCLFPGAESPEEFWQMLMSGNDVTSEVTIADMGRSPSIYHSPKRGIPDKISYTKNGYIRDFNFDPYGYKVHPEKLIALDRIFHWSLYAAREALRDSGYLNNEEVLNKSGLILGNLSFATEHSSKLFSSMHLKTLEYFVKELLNYQDFRFNDPTLGLNISPDNAITASLPASIVCSGLGLGGIRYAIDSACSSSLYVMELASYYLNTGQVDMMLAGAVCGSERLNIIHGFNVLNAFPDQGNSAPFDQSSEGIKIGEGVGMFVLKRLSDAEKNGDRIYAVIENIGLSNDGGGKHILSPSKKGQHLALKRAYQGSEPVDYIECHATGTSLGDQTELNSIEEFFATKDKIPLLGANKAHTGHMLTASAMASMIKVIWAMKEGVIPATIGVENAIATQNGIITSASIVCEHTPWPQTNKPKRAGINAFGFGGTNAHLILREYSPASTQSTSLVPKPNQSKPSIPAIVGMHIHIGAVEGLEAFANTLFENREVMESLPSERWSGAEETLTEAPPKAAYLDKFALDCIAFKIPPKEVGSVLFDHLFMMKVADVALRDAGFTRHQDFSNTAVIIATEMNLTVHRNITRLNMPWHLRECFQKFNIQLTDDQVNQLESVLKDSMSPCLYVEGVTGGIGNLVASRIAALWDFTGPAFTVSAQESSVYKAIEIAKFLLDFGTVDAVVVGAIDQAASWENVELRKQLNQHNSQLTFGEGAGAIVLKRKEDAQKSQDKIYATIESLAIIQGNGNEVVSDCVWQATRKSLATAEVNPNEVGYIELNEGGIFAQDKDEKVGLNTLYSLEHTNVGSVKENVGNSFVLSGMASIIKTSLCLYHRFIPVYQQQSVQSWQLSSQQNKRFGAVNMISNDYSYTHLILGEGDYQEIQQNPQFAHQTESKKGVFKTLLNGSARMRDLILSDDNIKQFSTVKIPKVVKLTPERALSDNYSMGMQPIMRDRKQIILEKQYLWNAKLQNLFLQIQDAFYEKVSSSLTTNIDKAKSENLDPEFLPAASHQTIATLPSTPTNDNQIIHEPKNIIWNLAEITEIVDGKISNVLGSYYQEMDKRPIRTRTPSPPFMFISRVTKMTAERGKLQPCMVEWEYDIPPDTFYAAHNTLSGLMILEASHAMLLALAYIGCDMMFDGQLRYRALSCQSECLDEFPPPGETIRGEVYIHKLIKAKNNLLLQYEYICYHKNRPLVRLNANSGYFSDADINNSKGLPAYNASPRQTIVKQNFLPPLTCHKTKFNDEDIQALQKGNFNICFGDAYQPQKPYALASDKLLMINRILHVDPQGGAWGLGQVLGEVDIDPEHWVFNAHFKNDPVMPGTMLIEGCYQVVFFYMYYLGLHTKFNNCKPVFFSSLKSSTKFRGEVKREKNQVQFRVTVKELVNADEPYLIAVTEVIYNDRIIGICDDLYIKLVERQN</sequence>
<dbReference type="CDD" id="cd00833">
    <property type="entry name" value="PKS"/>
    <property type="match status" value="1"/>
</dbReference>
<protein>
    <recommendedName>
        <fullName evidence="2">Ketosynthase family 3 (KS3) domain-containing protein</fullName>
    </recommendedName>
</protein>
<dbReference type="InterPro" id="IPR032821">
    <property type="entry name" value="PKS_assoc"/>
</dbReference>
<evidence type="ECO:0000259" key="2">
    <source>
        <dbReference type="PROSITE" id="PS52004"/>
    </source>
</evidence>
<dbReference type="Pfam" id="PF07977">
    <property type="entry name" value="FabA"/>
    <property type="match status" value="1"/>
</dbReference>